<dbReference type="Pfam" id="PF02683">
    <property type="entry name" value="DsbD_TM"/>
    <property type="match status" value="1"/>
</dbReference>
<feature type="transmembrane region" description="Helical" evidence="6">
    <location>
        <begin position="263"/>
        <end position="280"/>
    </location>
</feature>
<feature type="transmembrane region" description="Helical" evidence="6">
    <location>
        <begin position="198"/>
        <end position="228"/>
    </location>
</feature>
<evidence type="ECO:0000256" key="2">
    <source>
        <dbReference type="ARBA" id="ARBA00006143"/>
    </source>
</evidence>
<evidence type="ECO:0000313" key="8">
    <source>
        <dbReference type="EMBL" id="OGZ60704.1"/>
    </source>
</evidence>
<keyword evidence="4 6" id="KW-1133">Transmembrane helix</keyword>
<feature type="transmembrane region" description="Helical" evidence="6">
    <location>
        <begin position="122"/>
        <end position="146"/>
    </location>
</feature>
<dbReference type="EMBL" id="MHOI01000039">
    <property type="protein sequence ID" value="OGZ60704.1"/>
    <property type="molecule type" value="Genomic_DNA"/>
</dbReference>
<dbReference type="PANTHER" id="PTHR31272">
    <property type="entry name" value="CYTOCHROME C-TYPE BIOGENESIS PROTEIN HI_1454-RELATED"/>
    <property type="match status" value="1"/>
</dbReference>
<evidence type="ECO:0000313" key="9">
    <source>
        <dbReference type="Proteomes" id="UP000179153"/>
    </source>
</evidence>
<accession>A0A1G2HE08</accession>
<evidence type="ECO:0000256" key="6">
    <source>
        <dbReference type="SAM" id="Phobius"/>
    </source>
</evidence>
<organism evidence="8 9">
    <name type="scientific">Candidatus Spechtbacteria bacterium RIFCSPLOWO2_01_FULL_46_10</name>
    <dbReference type="NCBI Taxonomy" id="1802163"/>
    <lineage>
        <taxon>Bacteria</taxon>
        <taxon>Candidatus Spechtiibacteriota</taxon>
    </lineage>
</organism>
<evidence type="ECO:0000256" key="5">
    <source>
        <dbReference type="ARBA" id="ARBA00023136"/>
    </source>
</evidence>
<feature type="transmembrane region" description="Helical" evidence="6">
    <location>
        <begin position="152"/>
        <end position="178"/>
    </location>
</feature>
<dbReference type="STRING" id="1802163.A2932_01780"/>
<dbReference type="InterPro" id="IPR051790">
    <property type="entry name" value="Cytochrome_c-biogenesis_DsbD"/>
</dbReference>
<evidence type="ECO:0000259" key="7">
    <source>
        <dbReference type="Pfam" id="PF02683"/>
    </source>
</evidence>
<dbReference type="InterPro" id="IPR003834">
    <property type="entry name" value="Cyt_c_assmbl_TM_dom"/>
</dbReference>
<dbReference type="GO" id="GO:0017004">
    <property type="term" value="P:cytochrome complex assembly"/>
    <property type="evidence" value="ECO:0007669"/>
    <property type="project" value="InterPro"/>
</dbReference>
<keyword evidence="5 6" id="KW-0472">Membrane</keyword>
<evidence type="ECO:0000256" key="3">
    <source>
        <dbReference type="ARBA" id="ARBA00022692"/>
    </source>
</evidence>
<name>A0A1G2HE08_9BACT</name>
<feature type="transmembrane region" description="Helical" evidence="6">
    <location>
        <begin position="47"/>
        <end position="69"/>
    </location>
</feature>
<evidence type="ECO:0000256" key="1">
    <source>
        <dbReference type="ARBA" id="ARBA00004141"/>
    </source>
</evidence>
<comment type="subcellular location">
    <subcellularLocation>
        <location evidence="1">Membrane</location>
        <topology evidence="1">Multi-pass membrane protein</topology>
    </subcellularLocation>
</comment>
<reference evidence="8 9" key="1">
    <citation type="journal article" date="2016" name="Nat. Commun.">
        <title>Thousands of microbial genomes shed light on interconnected biogeochemical processes in an aquifer system.</title>
        <authorList>
            <person name="Anantharaman K."/>
            <person name="Brown C.T."/>
            <person name="Hug L.A."/>
            <person name="Sharon I."/>
            <person name="Castelle C.J."/>
            <person name="Probst A.J."/>
            <person name="Thomas B.C."/>
            <person name="Singh A."/>
            <person name="Wilkins M.J."/>
            <person name="Karaoz U."/>
            <person name="Brodie E.L."/>
            <person name="Williams K.H."/>
            <person name="Hubbard S.S."/>
            <person name="Banfield J.F."/>
        </authorList>
    </citation>
    <scope>NUCLEOTIDE SEQUENCE [LARGE SCALE GENOMIC DNA]</scope>
</reference>
<dbReference type="Proteomes" id="UP000179153">
    <property type="component" value="Unassembled WGS sequence"/>
</dbReference>
<feature type="domain" description="Cytochrome C biogenesis protein transmembrane" evidence="7">
    <location>
        <begin position="9"/>
        <end position="179"/>
    </location>
</feature>
<dbReference type="AlphaFoldDB" id="A0A1G2HE08"/>
<comment type="similarity">
    <text evidence="2">Belongs to the DsbD family.</text>
</comment>
<evidence type="ECO:0000256" key="4">
    <source>
        <dbReference type="ARBA" id="ARBA00022989"/>
    </source>
</evidence>
<gene>
    <name evidence="8" type="ORF">A2932_01780</name>
</gene>
<proteinExistence type="inferred from homology"/>
<sequence>MDIIFSASIIAAFLAGMVALFAPCCITVLLPAYLASAFREKKNILKMTFVFFAGIAVILVPIGLGAAALAEIFRDFHKEMYIFGGLLMIFLAILAIRGKGFALIPMPKRMMPRMDAASSKSVFLLGMFSGAATSCCAPVLAGAVTLAVVSGVFWKALIVTFAYVFGMTFPLFATAYFYDRFKLDKSRLMRGKLMKLQLAGRTVYVHTTNLLAAAVFLAMGTVLLWLAYSDNAFWAPSSQTDIGNTLNQWSENALNKASVIPEFVWGAIIIGVFLFLLYKARRKNSKNKRIYGNNKACH</sequence>
<feature type="transmembrane region" description="Helical" evidence="6">
    <location>
        <begin position="6"/>
        <end position="35"/>
    </location>
</feature>
<dbReference type="PANTHER" id="PTHR31272:SF4">
    <property type="entry name" value="CYTOCHROME C-TYPE BIOGENESIS PROTEIN HI_1454-RELATED"/>
    <property type="match status" value="1"/>
</dbReference>
<dbReference type="GO" id="GO:0016020">
    <property type="term" value="C:membrane"/>
    <property type="evidence" value="ECO:0007669"/>
    <property type="project" value="UniProtKB-SubCell"/>
</dbReference>
<protein>
    <recommendedName>
        <fullName evidence="7">Cytochrome C biogenesis protein transmembrane domain-containing protein</fullName>
    </recommendedName>
</protein>
<feature type="transmembrane region" description="Helical" evidence="6">
    <location>
        <begin position="81"/>
        <end position="102"/>
    </location>
</feature>
<comment type="caution">
    <text evidence="8">The sequence shown here is derived from an EMBL/GenBank/DDBJ whole genome shotgun (WGS) entry which is preliminary data.</text>
</comment>
<keyword evidence="3 6" id="KW-0812">Transmembrane</keyword>